<keyword evidence="2" id="KW-0067">ATP-binding</keyword>
<dbReference type="SMART" id="SM00256">
    <property type="entry name" value="FBOX"/>
    <property type="match status" value="1"/>
</dbReference>
<dbReference type="STRING" id="3818.A0A445E7E7"/>
<keyword evidence="2" id="KW-0347">Helicase</keyword>
<dbReference type="Pfam" id="PF26026">
    <property type="entry name" value="RNA_hel_CTD"/>
    <property type="match status" value="1"/>
</dbReference>
<dbReference type="Proteomes" id="UP000289738">
    <property type="component" value="Chromosome A02"/>
</dbReference>
<sequence length="1129" mass="130938">MGWMDLPLELLELIFQRLCLDDAMNGRATCRSWRKAADAIFSSQLPLMLSLSTSTSSYIKSDSNNFGSLSAPWSNHDSTVFTETWPQGINRTDNRVHSVQGWLMFNIFHYVSDKSQTFSELSFFNPFSRARFKLPKLFLFSGKPDYHQVRVAFNSAPPGSEEFVLAFLCVFSYKTKRVHQTRTYETRLAFIKFKQGSWIELETTETAEIFYDIEVHGDNKLYGLTVKHKTRVVFVFTLRDNHRDDHVVERLVMLNNLECIFPGNFVVNYEFFRRSHQMVMDTSTGELLLVRHDRCASDLNGCYDSICTKGFRVFKLDRSNLRWCEVFDIGNRFLFWDYTKVSLVSAKGLRLAEQFKRGNCIFFCHANTHREQKYPIPDIQDRFRIKEHDMGVFFLADRTISHFSINSSLPFSLLNILSLMDDITECRATCRSWRKAADAVFSSQLPLMLSLSTGGYANNFGSLSAPWSNHDSTVLTEKWPQEIDRTYNRVYSVQGWLVFNIFHYEWFKDQTFSELSFFNPFSRARFKLPKLFLFSGGPCYYQLRVAFNSAPPGSEEFVVAFLFVFSYQEKVNNLIGPEDTKQRLAFIKFKQGSWIESIESDEIFYDIQVHDDNKLYGLTFKHQTSVVFVFTLRDNHRDNHVVERLVMLNTIQDIDPVGRFIFSHASFKPSHQMVMDTSTGELLLVRHERSSSYDTSVRTEGFSVFKLDRSNLKWREVFDIGDRFLLWDFTEVSLVSAKGLRVAERFKRGNCIFFCHANTHREQKYPIPDIQDRFRFKEHDMGVFFLADRTISYFSISSSLPFSLLNIEKVKTTSIYVRDSTNISDYTLLLFGGNLVPGKNGEGIEMLGGYLHFSASKSVIDLIRKLRGELDKLLNRKIEEPGLDITAEGKGVVAAAVELLHTTMIPLCSLKNGRKKLTVAIIIGFTRVQGWLVFNIFHYEWLKDQTFSELSFFNPLCLDDAMNCRAACRSWRKAVDAIFSSQLPLMLSLSKRCENNYGSLSAPWSNHDSTVLTQTWPQGIKAEDVDRVHSVQGWLMFNIFHYVSDKDQTFSELSFFNPFSRARFKLPKLFLFSGKPSYYQVRVAFNSAPPGSEEFVVAFLCVFNYQKELYDFMRPKHMKQRLAFIKVKQ</sequence>
<dbReference type="Gene3D" id="1.20.1280.50">
    <property type="match status" value="1"/>
</dbReference>
<proteinExistence type="predicted"/>
<reference evidence="4 5" key="1">
    <citation type="submission" date="2019-01" db="EMBL/GenBank/DDBJ databases">
        <title>Sequencing of cultivated peanut Arachis hypogaea provides insights into genome evolution and oil improvement.</title>
        <authorList>
            <person name="Chen X."/>
        </authorList>
    </citation>
    <scope>NUCLEOTIDE SEQUENCE [LARGE SCALE GENOMIC DNA]</scope>
    <source>
        <strain evidence="5">cv. Fuhuasheng</strain>
        <tissue evidence="4">Leaves</tissue>
    </source>
</reference>
<evidence type="ECO:0000259" key="3">
    <source>
        <dbReference type="SMART" id="SM00256"/>
    </source>
</evidence>
<dbReference type="InterPro" id="IPR059023">
    <property type="entry name" value="RNA_hel_CTD"/>
</dbReference>
<dbReference type="Pfam" id="PF03478">
    <property type="entry name" value="Beta-prop_KIB1-4"/>
    <property type="match status" value="2"/>
</dbReference>
<comment type="caution">
    <text evidence="4">The sequence shown here is derived from an EMBL/GenBank/DDBJ whole genome shotgun (WGS) entry which is preliminary data.</text>
</comment>
<dbReference type="InterPro" id="IPR036047">
    <property type="entry name" value="F-box-like_dom_sf"/>
</dbReference>
<evidence type="ECO:0000256" key="2">
    <source>
        <dbReference type="ARBA" id="ARBA00022806"/>
    </source>
</evidence>
<keyword evidence="2" id="KW-0547">Nucleotide-binding</keyword>
<dbReference type="SUPFAM" id="SSF81383">
    <property type="entry name" value="F-box domain"/>
    <property type="match status" value="1"/>
</dbReference>
<dbReference type="InterPro" id="IPR005174">
    <property type="entry name" value="KIB1-4_b-propeller"/>
</dbReference>
<dbReference type="InterPro" id="IPR001810">
    <property type="entry name" value="F-box_dom"/>
</dbReference>
<keyword evidence="5" id="KW-1185">Reference proteome</keyword>
<feature type="domain" description="F-box" evidence="3">
    <location>
        <begin position="6"/>
        <end position="45"/>
    </location>
</feature>
<dbReference type="AlphaFoldDB" id="A0A445E7E7"/>
<protein>
    <recommendedName>
        <fullName evidence="3">F-box domain-containing protein</fullName>
    </recommendedName>
</protein>
<dbReference type="Pfam" id="PF12937">
    <property type="entry name" value="F-box-like"/>
    <property type="match status" value="1"/>
</dbReference>
<dbReference type="PANTHER" id="PTHR44259:SF114">
    <property type="entry name" value="OS06G0707300 PROTEIN"/>
    <property type="match status" value="1"/>
</dbReference>
<accession>A0A445E7E7</accession>
<dbReference type="PANTHER" id="PTHR44259">
    <property type="entry name" value="OS07G0183000 PROTEIN-RELATED"/>
    <property type="match status" value="1"/>
</dbReference>
<organism evidence="4 5">
    <name type="scientific">Arachis hypogaea</name>
    <name type="common">Peanut</name>
    <dbReference type="NCBI Taxonomy" id="3818"/>
    <lineage>
        <taxon>Eukaryota</taxon>
        <taxon>Viridiplantae</taxon>
        <taxon>Streptophyta</taxon>
        <taxon>Embryophyta</taxon>
        <taxon>Tracheophyta</taxon>
        <taxon>Spermatophyta</taxon>
        <taxon>Magnoliopsida</taxon>
        <taxon>eudicotyledons</taxon>
        <taxon>Gunneridae</taxon>
        <taxon>Pentapetalae</taxon>
        <taxon>rosids</taxon>
        <taxon>fabids</taxon>
        <taxon>Fabales</taxon>
        <taxon>Fabaceae</taxon>
        <taxon>Papilionoideae</taxon>
        <taxon>50 kb inversion clade</taxon>
        <taxon>dalbergioids sensu lato</taxon>
        <taxon>Dalbergieae</taxon>
        <taxon>Pterocarpus clade</taxon>
        <taxon>Arachis</taxon>
    </lineage>
</organism>
<dbReference type="EMBL" id="SDMP01000002">
    <property type="protein sequence ID" value="RYR71444.1"/>
    <property type="molecule type" value="Genomic_DNA"/>
</dbReference>
<keyword evidence="1" id="KW-0378">Hydrolase</keyword>
<evidence type="ECO:0000313" key="5">
    <source>
        <dbReference type="Proteomes" id="UP000289738"/>
    </source>
</evidence>
<dbReference type="InterPro" id="IPR050942">
    <property type="entry name" value="F-box_BR-signaling"/>
</dbReference>
<gene>
    <name evidence="4" type="ORF">Ahy_A02g005702</name>
</gene>
<name>A0A445E7E7_ARAHY</name>
<evidence type="ECO:0000256" key="1">
    <source>
        <dbReference type="ARBA" id="ARBA00022801"/>
    </source>
</evidence>
<evidence type="ECO:0000313" key="4">
    <source>
        <dbReference type="EMBL" id="RYR71444.1"/>
    </source>
</evidence>